<evidence type="ECO:0000259" key="1">
    <source>
        <dbReference type="Pfam" id="PF15599"/>
    </source>
</evidence>
<keyword evidence="3" id="KW-1185">Reference proteome</keyword>
<dbReference type="EMBL" id="CP046401">
    <property type="protein sequence ID" value="QGY43599.1"/>
    <property type="molecule type" value="Genomic_DNA"/>
</dbReference>
<dbReference type="Pfam" id="PF15599">
    <property type="entry name" value="Imm63"/>
    <property type="match status" value="1"/>
</dbReference>
<reference evidence="2 3" key="1">
    <citation type="submission" date="2019-11" db="EMBL/GenBank/DDBJ databases">
        <authorList>
            <person name="Zheng R.K."/>
            <person name="Sun C.M."/>
        </authorList>
    </citation>
    <scope>NUCLEOTIDE SEQUENCE [LARGE SCALE GENOMIC DNA]</scope>
    <source>
        <strain evidence="2 3">WC007</strain>
    </source>
</reference>
<evidence type="ECO:0000313" key="2">
    <source>
        <dbReference type="EMBL" id="QGY43599.1"/>
    </source>
</evidence>
<evidence type="ECO:0000313" key="3">
    <source>
        <dbReference type="Proteomes" id="UP000428260"/>
    </source>
</evidence>
<dbReference type="KEGG" id="mcos:GM418_07970"/>
<dbReference type="AlphaFoldDB" id="A0A6I6JQX7"/>
<feature type="domain" description="Immunity protein 63" evidence="1">
    <location>
        <begin position="47"/>
        <end position="123"/>
    </location>
</feature>
<dbReference type="Proteomes" id="UP000428260">
    <property type="component" value="Chromosome"/>
</dbReference>
<name>A0A6I6JQX7_9BACT</name>
<dbReference type="RefSeq" id="WP_158864887.1">
    <property type="nucleotide sequence ID" value="NZ_CP046401.1"/>
</dbReference>
<protein>
    <recommendedName>
        <fullName evidence="1">Immunity protein 63 domain-containing protein</fullName>
    </recommendedName>
</protein>
<gene>
    <name evidence="2" type="ORF">GM418_07970</name>
</gene>
<accession>A0A6I6JQX7</accession>
<proteinExistence type="predicted"/>
<sequence>MSKIKYRHIKRKIKEMAGKIDAPANLLPIFKKSNGEQSPLIEIDNTGKLHYVHIERGRESDRKTTTEIDELMFWIFNDVTFSLSTQYELENRIENKDCRRLIFSKQEELLGLINNDWKAREKKNHENILKNHPFDDFASIRAHFSKELRDGGMANDAAREKACDKHPLP</sequence>
<dbReference type="InterPro" id="IPR028952">
    <property type="entry name" value="Imm63"/>
</dbReference>
<organism evidence="2 3">
    <name type="scientific">Maribellus comscasis</name>
    <dbReference type="NCBI Taxonomy" id="2681766"/>
    <lineage>
        <taxon>Bacteria</taxon>
        <taxon>Pseudomonadati</taxon>
        <taxon>Bacteroidota</taxon>
        <taxon>Bacteroidia</taxon>
        <taxon>Marinilabiliales</taxon>
        <taxon>Prolixibacteraceae</taxon>
        <taxon>Maribellus</taxon>
    </lineage>
</organism>